<keyword evidence="9" id="KW-0614">Plasmid</keyword>
<keyword evidence="3" id="KW-1003">Cell membrane</keyword>
<feature type="transmembrane region" description="Helical" evidence="7">
    <location>
        <begin position="293"/>
        <end position="319"/>
    </location>
</feature>
<dbReference type="GO" id="GO:0005886">
    <property type="term" value="C:plasma membrane"/>
    <property type="evidence" value="ECO:0007669"/>
    <property type="project" value="UniProtKB-SubCell"/>
</dbReference>
<protein>
    <submittedName>
        <fullName evidence="9">Dipeptide permease protein</fullName>
    </submittedName>
</protein>
<dbReference type="PANTHER" id="PTHR43163">
    <property type="entry name" value="DIPEPTIDE TRANSPORT SYSTEM PERMEASE PROTEIN DPPB-RELATED"/>
    <property type="match status" value="1"/>
</dbReference>
<feature type="transmembrane region" description="Helical" evidence="7">
    <location>
        <begin position="247"/>
        <end position="273"/>
    </location>
</feature>
<evidence type="ECO:0000313" key="10">
    <source>
        <dbReference type="Proteomes" id="UP000028181"/>
    </source>
</evidence>
<dbReference type="OrthoDB" id="9805855at2"/>
<dbReference type="Pfam" id="PF00528">
    <property type="entry name" value="BPD_transp_1"/>
    <property type="match status" value="1"/>
</dbReference>
<proteinExistence type="inferred from homology"/>
<dbReference type="GeneID" id="24260829"/>
<evidence type="ECO:0000259" key="8">
    <source>
        <dbReference type="PROSITE" id="PS50928"/>
    </source>
</evidence>
<dbReference type="PATRIC" id="fig|1028800.3.peg.5279"/>
<dbReference type="Pfam" id="PF19300">
    <property type="entry name" value="BPD_transp_1_N"/>
    <property type="match status" value="1"/>
</dbReference>
<dbReference type="HOGENOM" id="CLU_036879_0_1_5"/>
<dbReference type="PANTHER" id="PTHR43163:SF6">
    <property type="entry name" value="DIPEPTIDE TRANSPORT SYSTEM PERMEASE PROTEIN DPPB-RELATED"/>
    <property type="match status" value="1"/>
</dbReference>
<dbReference type="InterPro" id="IPR000515">
    <property type="entry name" value="MetI-like"/>
</dbReference>
<keyword evidence="4 7" id="KW-0812">Transmembrane</keyword>
<dbReference type="RefSeq" id="WP_041364767.1">
    <property type="nucleotide sequence ID" value="NZ_HG938354.1"/>
</dbReference>
<evidence type="ECO:0000256" key="3">
    <source>
        <dbReference type="ARBA" id="ARBA00022475"/>
    </source>
</evidence>
<keyword evidence="10" id="KW-1185">Reference proteome</keyword>
<evidence type="ECO:0000256" key="1">
    <source>
        <dbReference type="ARBA" id="ARBA00004651"/>
    </source>
</evidence>
<dbReference type="KEGG" id="ngg:RG540_PA06580"/>
<organism evidence="9 10">
    <name type="scientific">Neorhizobium galegae bv. orientalis str. HAMBI 540</name>
    <dbReference type="NCBI Taxonomy" id="1028800"/>
    <lineage>
        <taxon>Bacteria</taxon>
        <taxon>Pseudomonadati</taxon>
        <taxon>Pseudomonadota</taxon>
        <taxon>Alphaproteobacteria</taxon>
        <taxon>Hyphomicrobiales</taxon>
        <taxon>Rhizobiaceae</taxon>
        <taxon>Rhizobium/Agrobacterium group</taxon>
        <taxon>Neorhizobium</taxon>
    </lineage>
</organism>
<evidence type="ECO:0000256" key="2">
    <source>
        <dbReference type="ARBA" id="ARBA00022448"/>
    </source>
</evidence>
<keyword evidence="6 7" id="KW-0472">Membrane</keyword>
<comment type="subcellular location">
    <subcellularLocation>
        <location evidence="1 7">Cell membrane</location>
        <topology evidence="1 7">Multi-pass membrane protein</topology>
    </subcellularLocation>
</comment>
<evidence type="ECO:0000256" key="6">
    <source>
        <dbReference type="ARBA" id="ARBA00023136"/>
    </source>
</evidence>
<dbReference type="SUPFAM" id="SSF161098">
    <property type="entry name" value="MetI-like"/>
    <property type="match status" value="1"/>
</dbReference>
<accession>A0A068SZS8</accession>
<reference evidence="10" key="1">
    <citation type="journal article" date="2014" name="BMC Genomics">
        <title>Genome sequencing of two Neorhizobium galegae strains reveals a noeT gene responsible for the unusual acetylation of the nodulation factors.</title>
        <authorList>
            <person name="Osterman J."/>
            <person name="Marsh J."/>
            <person name="Laine P.K."/>
            <person name="Zeng Z."/>
            <person name="Alatalo E."/>
            <person name="Sullivan J.T."/>
            <person name="Young J.P."/>
            <person name="Thomas-Oates J."/>
            <person name="Paulin L."/>
            <person name="Lindstrom K."/>
        </authorList>
    </citation>
    <scope>NUCLEOTIDE SEQUENCE [LARGE SCALE GENOMIC DNA]</scope>
    <source>
        <strain evidence="10">HAMBI 540</strain>
    </source>
</reference>
<name>A0A068SZS8_NEOGA</name>
<feature type="domain" description="ABC transmembrane type-1" evidence="8">
    <location>
        <begin position="95"/>
        <end position="316"/>
    </location>
</feature>
<dbReference type="AlphaFoldDB" id="A0A068SZS8"/>
<feature type="transmembrane region" description="Helical" evidence="7">
    <location>
        <begin position="101"/>
        <end position="122"/>
    </location>
</feature>
<evidence type="ECO:0000256" key="5">
    <source>
        <dbReference type="ARBA" id="ARBA00022989"/>
    </source>
</evidence>
<dbReference type="InterPro" id="IPR035906">
    <property type="entry name" value="MetI-like_sf"/>
</dbReference>
<feature type="transmembrane region" description="Helical" evidence="7">
    <location>
        <begin position="185"/>
        <end position="208"/>
    </location>
</feature>
<geneLocation type="plasmid" evidence="10">
    <name>II</name>
</geneLocation>
<gene>
    <name evidence="9" type="ORF">RG540_PA06580</name>
</gene>
<dbReference type="GO" id="GO:0055085">
    <property type="term" value="P:transmembrane transport"/>
    <property type="evidence" value="ECO:0007669"/>
    <property type="project" value="InterPro"/>
</dbReference>
<dbReference type="EMBL" id="HG938354">
    <property type="protein sequence ID" value="CDN51334.1"/>
    <property type="molecule type" value="Genomic_DNA"/>
</dbReference>
<dbReference type="eggNOG" id="COG0601">
    <property type="taxonomic scope" value="Bacteria"/>
</dbReference>
<dbReference type="PROSITE" id="PS50928">
    <property type="entry name" value="ABC_TM1"/>
    <property type="match status" value="1"/>
</dbReference>
<evidence type="ECO:0000256" key="4">
    <source>
        <dbReference type="ARBA" id="ARBA00022692"/>
    </source>
</evidence>
<evidence type="ECO:0000313" key="9">
    <source>
        <dbReference type="EMBL" id="CDN51334.1"/>
    </source>
</evidence>
<keyword evidence="2 7" id="KW-0813">Transport</keyword>
<dbReference type="Proteomes" id="UP000028181">
    <property type="component" value="Plasmid pHAMBI540a"/>
</dbReference>
<feature type="transmembrane region" description="Helical" evidence="7">
    <location>
        <begin position="143"/>
        <end position="165"/>
    </location>
</feature>
<dbReference type="CDD" id="cd06261">
    <property type="entry name" value="TM_PBP2"/>
    <property type="match status" value="1"/>
</dbReference>
<evidence type="ECO:0000256" key="7">
    <source>
        <dbReference type="RuleBase" id="RU363032"/>
    </source>
</evidence>
<dbReference type="Gene3D" id="1.10.3720.10">
    <property type="entry name" value="MetI-like"/>
    <property type="match status" value="1"/>
</dbReference>
<comment type="similarity">
    <text evidence="7">Belongs to the binding-protein-dependent transport system permease family.</text>
</comment>
<dbReference type="InterPro" id="IPR045621">
    <property type="entry name" value="BPD_transp_1_N"/>
</dbReference>
<keyword evidence="5 7" id="KW-1133">Transmembrane helix</keyword>
<sequence length="326" mass="34958">MLAYIVRRLLLLIPMAAGMVIVTFGLLLLIPGDPASVLLGQEASAEAINNLRNALGLNDPWYVRLGSYFARLLQGDMGRSIFQNQAVSEIVAGRLGATIELAVLALILACLVGISLGVLAATRQGSIVDTVSMIFAQLGVSMPVYWLGLLLMLLFAVTLGWLPAIGRGAPFPEALWAALTGRPQVLIDSFAHILLPAVALAANSAAIISRLVRTAMLEVLREDFVRTAYAKGLRRQRVILRHAFRNALLPVLSVVGLRFGALLGGAVLTETIFAWPGLGQLTITAISQRDLPLIQGIVLTFAIIFALVNLVVDLLYAVVDPRIRLG</sequence>
<feature type="transmembrane region" description="Helical" evidence="7">
    <location>
        <begin position="9"/>
        <end position="30"/>
    </location>
</feature>